<dbReference type="PROSITE" id="PS51354">
    <property type="entry name" value="GLUTAREDOXIN_2"/>
    <property type="match status" value="1"/>
</dbReference>
<evidence type="ECO:0000313" key="2">
    <source>
        <dbReference type="Proteomes" id="UP001164726"/>
    </source>
</evidence>
<dbReference type="RefSeq" id="WP_275420071.1">
    <property type="nucleotide sequence ID" value="NZ_CP106877.1"/>
</dbReference>
<organism evidence="1 2">
    <name type="scientific">Fervidibacillus halotolerans</name>
    <dbReference type="NCBI Taxonomy" id="2980027"/>
    <lineage>
        <taxon>Bacteria</taxon>
        <taxon>Bacillati</taxon>
        <taxon>Bacillota</taxon>
        <taxon>Bacilli</taxon>
        <taxon>Bacillales</taxon>
        <taxon>Bacillaceae</taxon>
        <taxon>Fervidibacillus</taxon>
    </lineage>
</organism>
<keyword evidence="2" id="KW-1185">Reference proteome</keyword>
<dbReference type="AlphaFoldDB" id="A0A9E8LYJ4"/>
<evidence type="ECO:0000313" key="1">
    <source>
        <dbReference type="EMBL" id="WAA11944.1"/>
    </source>
</evidence>
<reference evidence="1" key="1">
    <citation type="submission" date="2022-09" db="EMBL/GenBank/DDBJ databases">
        <title>Complete Genomes of Fervidibacillus albus and Fervidibacillus halotolerans isolated from tidal flat sediments.</title>
        <authorList>
            <person name="Kwon K.K."/>
            <person name="Yang S.-H."/>
            <person name="Park M.J."/>
            <person name="Oh H.-M."/>
        </authorList>
    </citation>
    <scope>NUCLEOTIDE SEQUENCE</scope>
    <source>
        <strain evidence="1">MEBiC13594</strain>
    </source>
</reference>
<dbReference type="InterPro" id="IPR036249">
    <property type="entry name" value="Thioredoxin-like_sf"/>
</dbReference>
<dbReference type="KEGG" id="fhl:OE105_10175"/>
<sequence>MKQIIVYSRKNCHLCHEAESILKELEGELPITWEKRDIDEDDRLIELYDWYVPVIELEGRILQSGKIVKEMLKKQLMVEIG</sequence>
<protein>
    <submittedName>
        <fullName evidence="1">Glutaredoxin family protein</fullName>
    </submittedName>
</protein>
<gene>
    <name evidence="1" type="ORF">OE105_10175</name>
</gene>
<dbReference type="InterPro" id="IPR008554">
    <property type="entry name" value="Glutaredoxin-like"/>
</dbReference>
<dbReference type="Gene3D" id="3.40.30.10">
    <property type="entry name" value="Glutaredoxin"/>
    <property type="match status" value="1"/>
</dbReference>
<dbReference type="EMBL" id="CP106877">
    <property type="protein sequence ID" value="WAA11944.1"/>
    <property type="molecule type" value="Genomic_DNA"/>
</dbReference>
<name>A0A9E8LYJ4_9BACI</name>
<accession>A0A9E8LYJ4</accession>
<dbReference type="Proteomes" id="UP001164726">
    <property type="component" value="Chromosome"/>
</dbReference>
<dbReference type="SUPFAM" id="SSF52833">
    <property type="entry name" value="Thioredoxin-like"/>
    <property type="match status" value="1"/>
</dbReference>
<dbReference type="Pfam" id="PF05768">
    <property type="entry name" value="Glrx-like"/>
    <property type="match status" value="1"/>
</dbReference>
<proteinExistence type="predicted"/>